<feature type="compositionally biased region" description="Basic and acidic residues" evidence="1">
    <location>
        <begin position="31"/>
        <end position="40"/>
    </location>
</feature>
<dbReference type="AlphaFoldDB" id="A0A6J4N7W8"/>
<accession>A0A6J4N7W8</accession>
<feature type="region of interest" description="Disordered" evidence="1">
    <location>
        <begin position="10"/>
        <end position="226"/>
    </location>
</feature>
<proteinExistence type="predicted"/>
<protein>
    <submittedName>
        <fullName evidence="2">Uncharacterized protein</fullName>
    </submittedName>
</protein>
<feature type="compositionally biased region" description="Basic residues" evidence="1">
    <location>
        <begin position="147"/>
        <end position="167"/>
    </location>
</feature>
<evidence type="ECO:0000256" key="1">
    <source>
        <dbReference type="SAM" id="MobiDB-lite"/>
    </source>
</evidence>
<evidence type="ECO:0000313" key="2">
    <source>
        <dbReference type="EMBL" id="CAA9377350.1"/>
    </source>
</evidence>
<sequence length="226" mass="24257">EPARALLALAHAPAPPGYRGAAAPGTRAPRGMREEGRADGDGLDIAVTGGSSGRPGGRQRLRGRGRGPEPRHRGLDGRLPHDDRDRGAHPQRGGPGHLGAAAAGARRARRARAHEPLDARAAPVPQRVQRQPHLRPAGRRRTDQPSGRRHRPAHRRPATDRRRHPVRGRPDGSASPAHRRRRRPDGDRRPADARTGSRGLLLGPGSRPAGADRRPARRPDPPVAAV</sequence>
<feature type="non-terminal residue" evidence="2">
    <location>
        <position position="1"/>
    </location>
</feature>
<name>A0A6J4N7W8_9ACTN</name>
<reference evidence="2" key="1">
    <citation type="submission" date="2020-02" db="EMBL/GenBank/DDBJ databases">
        <authorList>
            <person name="Meier V. D."/>
        </authorList>
    </citation>
    <scope>NUCLEOTIDE SEQUENCE</scope>
    <source>
        <strain evidence="2">AVDCRST_MAG06</strain>
    </source>
</reference>
<dbReference type="EMBL" id="CADCUP010000044">
    <property type="protein sequence ID" value="CAA9377350.1"/>
    <property type="molecule type" value="Genomic_DNA"/>
</dbReference>
<feature type="compositionally biased region" description="Low complexity" evidence="1">
    <location>
        <begin position="193"/>
        <end position="209"/>
    </location>
</feature>
<feature type="compositionally biased region" description="Basic residues" evidence="1">
    <location>
        <begin position="130"/>
        <end position="139"/>
    </location>
</feature>
<organism evidence="2">
    <name type="scientific">uncultured Nocardioides sp</name>
    <dbReference type="NCBI Taxonomy" id="198441"/>
    <lineage>
        <taxon>Bacteria</taxon>
        <taxon>Bacillati</taxon>
        <taxon>Actinomycetota</taxon>
        <taxon>Actinomycetes</taxon>
        <taxon>Propionibacteriales</taxon>
        <taxon>Nocardioidaceae</taxon>
        <taxon>Nocardioides</taxon>
        <taxon>environmental samples</taxon>
    </lineage>
</organism>
<gene>
    <name evidence="2" type="ORF">AVDCRST_MAG06-632</name>
</gene>
<feature type="compositionally biased region" description="Low complexity" evidence="1">
    <location>
        <begin position="10"/>
        <end position="29"/>
    </location>
</feature>
<feature type="non-terminal residue" evidence="2">
    <location>
        <position position="226"/>
    </location>
</feature>
<feature type="compositionally biased region" description="Basic and acidic residues" evidence="1">
    <location>
        <begin position="66"/>
        <end position="88"/>
    </location>
</feature>
<feature type="compositionally biased region" description="Basic and acidic residues" evidence="1">
    <location>
        <begin position="210"/>
        <end position="220"/>
    </location>
</feature>